<dbReference type="InterPro" id="IPR029058">
    <property type="entry name" value="AB_hydrolase_fold"/>
</dbReference>
<sequence length="352" mass="39124">MHDASSLTDPLLVHLPPFPGQDIVPQLPPFLHDLPVASIKYRWSPYSDPSSNVNASTPLHWPTPVHDASFAMAWLLKNLSPPGTSRRDIYVYGSYLGASLATSLALTESHSHARFGVRGLIAYNGIFNWTMFLPDHRVNGLWGRAKEPRLPSTPFKDSHLHKIHENVPALFHKPDNLFDPFASPSLFFHCPGLVLPESFSMTEEDAALNDNITSDENMASTLVKAPRMSHLVFPPRHTTLKIPDTLIVYESGPPPAVGNADGKSSAKTTRRRTKSDGHSFRSQARELVGLMRRSVDMVELKERVKWDGPDIDSWAEEATRRVQMVDAGPDTGNMEPSDAAREIISSWIGDRV</sequence>
<comment type="caution">
    <text evidence="2">The sequence shown here is derived from an EMBL/GenBank/DDBJ whole genome shotgun (WGS) entry which is preliminary data.</text>
</comment>
<proteinExistence type="predicted"/>
<dbReference type="Proteomes" id="UP000748025">
    <property type="component" value="Unassembled WGS sequence"/>
</dbReference>
<dbReference type="AlphaFoldDB" id="A0A9P7N9N1"/>
<name>A0A9P7N9N1_9HYPO</name>
<dbReference type="Gene3D" id="3.40.50.1820">
    <property type="entry name" value="alpha/beta hydrolase"/>
    <property type="match status" value="1"/>
</dbReference>
<dbReference type="SUPFAM" id="SSF53474">
    <property type="entry name" value="alpha/beta-Hydrolases"/>
    <property type="match status" value="1"/>
</dbReference>
<dbReference type="EMBL" id="SRPW01001604">
    <property type="protein sequence ID" value="KAG5999918.1"/>
    <property type="molecule type" value="Genomic_DNA"/>
</dbReference>
<keyword evidence="3" id="KW-1185">Reference proteome</keyword>
<gene>
    <name evidence="2" type="ORF">E4U43_001797</name>
</gene>
<evidence type="ECO:0000313" key="3">
    <source>
        <dbReference type="Proteomes" id="UP000748025"/>
    </source>
</evidence>
<feature type="region of interest" description="Disordered" evidence="1">
    <location>
        <begin position="253"/>
        <end position="281"/>
    </location>
</feature>
<organism evidence="2 3">
    <name type="scientific">Claviceps pusilla</name>
    <dbReference type="NCBI Taxonomy" id="123648"/>
    <lineage>
        <taxon>Eukaryota</taxon>
        <taxon>Fungi</taxon>
        <taxon>Dikarya</taxon>
        <taxon>Ascomycota</taxon>
        <taxon>Pezizomycotina</taxon>
        <taxon>Sordariomycetes</taxon>
        <taxon>Hypocreomycetidae</taxon>
        <taxon>Hypocreales</taxon>
        <taxon>Clavicipitaceae</taxon>
        <taxon>Claviceps</taxon>
    </lineage>
</organism>
<evidence type="ECO:0000256" key="1">
    <source>
        <dbReference type="SAM" id="MobiDB-lite"/>
    </source>
</evidence>
<evidence type="ECO:0000313" key="2">
    <source>
        <dbReference type="EMBL" id="KAG5999918.1"/>
    </source>
</evidence>
<protein>
    <recommendedName>
        <fullName evidence="4">Alpha/beta hydrolase fold-3 domain-containing protein</fullName>
    </recommendedName>
</protein>
<accession>A0A9P7N9N1</accession>
<evidence type="ECO:0008006" key="4">
    <source>
        <dbReference type="Google" id="ProtNLM"/>
    </source>
</evidence>
<reference evidence="2" key="1">
    <citation type="journal article" date="2020" name="bioRxiv">
        <title>Whole genome comparisons of ergot fungi reveals the divergence and evolution of species within the genus Claviceps are the result of varying mechanisms driving genome evolution and host range expansion.</title>
        <authorList>
            <person name="Wyka S.A."/>
            <person name="Mondo S.J."/>
            <person name="Liu M."/>
            <person name="Dettman J."/>
            <person name="Nalam V."/>
            <person name="Broders K.D."/>
        </authorList>
    </citation>
    <scope>NUCLEOTIDE SEQUENCE</scope>
    <source>
        <strain evidence="2">CCC 602</strain>
    </source>
</reference>
<dbReference type="OrthoDB" id="5396420at2759"/>